<dbReference type="InterPro" id="IPR041567">
    <property type="entry name" value="COI1_F-box"/>
</dbReference>
<dbReference type="Gene3D" id="1.20.1280.50">
    <property type="match status" value="1"/>
</dbReference>
<organism evidence="2 3">
    <name type="scientific">Tanacetum coccineum</name>
    <dbReference type="NCBI Taxonomy" id="301880"/>
    <lineage>
        <taxon>Eukaryota</taxon>
        <taxon>Viridiplantae</taxon>
        <taxon>Streptophyta</taxon>
        <taxon>Embryophyta</taxon>
        <taxon>Tracheophyta</taxon>
        <taxon>Spermatophyta</taxon>
        <taxon>Magnoliopsida</taxon>
        <taxon>eudicotyledons</taxon>
        <taxon>Gunneridae</taxon>
        <taxon>Pentapetalae</taxon>
        <taxon>asterids</taxon>
        <taxon>campanulids</taxon>
        <taxon>Asterales</taxon>
        <taxon>Asteraceae</taxon>
        <taxon>Asteroideae</taxon>
        <taxon>Anthemideae</taxon>
        <taxon>Anthemidinae</taxon>
        <taxon>Tanacetum</taxon>
    </lineage>
</organism>
<dbReference type="InterPro" id="IPR032675">
    <property type="entry name" value="LRR_dom_sf"/>
</dbReference>
<evidence type="ECO:0000313" key="3">
    <source>
        <dbReference type="Proteomes" id="UP001151760"/>
    </source>
</evidence>
<proteinExistence type="predicted"/>
<evidence type="ECO:0000313" key="2">
    <source>
        <dbReference type="EMBL" id="GJT82861.1"/>
    </source>
</evidence>
<dbReference type="Pfam" id="PF18511">
    <property type="entry name" value="F-box_5"/>
    <property type="match status" value="1"/>
</dbReference>
<dbReference type="EMBL" id="BQNB010019207">
    <property type="protein sequence ID" value="GJT82861.1"/>
    <property type="molecule type" value="Genomic_DNA"/>
</dbReference>
<reference evidence="2" key="2">
    <citation type="submission" date="2022-01" db="EMBL/GenBank/DDBJ databases">
        <authorList>
            <person name="Yamashiro T."/>
            <person name="Shiraishi A."/>
            <person name="Satake H."/>
            <person name="Nakayama K."/>
        </authorList>
    </citation>
    <scope>NUCLEOTIDE SEQUENCE</scope>
</reference>
<keyword evidence="3" id="KW-1185">Reference proteome</keyword>
<feature type="domain" description="COI1 F-box" evidence="1">
    <location>
        <begin position="16"/>
        <end position="55"/>
    </location>
</feature>
<accession>A0ABQ5H4X5</accession>
<gene>
    <name evidence="2" type="ORF">Tco_1057203</name>
</gene>
<dbReference type="Gene3D" id="3.80.10.10">
    <property type="entry name" value="Ribonuclease Inhibitor"/>
    <property type="match status" value="1"/>
</dbReference>
<reference evidence="2" key="1">
    <citation type="journal article" date="2022" name="Int. J. Mol. Sci.">
        <title>Draft Genome of Tanacetum Coccineum: Genomic Comparison of Closely Related Tanacetum-Family Plants.</title>
        <authorList>
            <person name="Yamashiro T."/>
            <person name="Shiraishi A."/>
            <person name="Nakayama K."/>
            <person name="Satake H."/>
        </authorList>
    </citation>
    <scope>NUCLEOTIDE SEQUENCE</scope>
</reference>
<protein>
    <submittedName>
        <fullName evidence="2">Leucine-rich repeat, cysteine-containing subtype protein</fullName>
    </submittedName>
</protein>
<comment type="caution">
    <text evidence="2">The sequence shown here is derived from an EMBL/GenBank/DDBJ whole genome shotgun (WGS) entry which is preliminary data.</text>
</comment>
<name>A0ABQ5H4X5_9ASTR</name>
<evidence type="ECO:0000259" key="1">
    <source>
        <dbReference type="Pfam" id="PF18511"/>
    </source>
</evidence>
<sequence length="149" mass="17188">MAPTNSKTKHKPEITKVWEEVLDLVIPYLHDIDDRNSVSLVSRKSYEIDGITRKRLTVHTLYYPNPASLNKRFPFIEALTLKGPPSNFNVTDDYDIQITPWIEQLALEFRCLKELHIRGLVVCDEDLETLAKTRGLSFFEADPVQVDTE</sequence>
<dbReference type="Proteomes" id="UP001151760">
    <property type="component" value="Unassembled WGS sequence"/>
</dbReference>